<proteinExistence type="predicted"/>
<dbReference type="Proteomes" id="UP000045285">
    <property type="component" value="Unassembled WGS sequence"/>
</dbReference>
<name>A0A090DH41_MESPL</name>
<evidence type="ECO:0000313" key="2">
    <source>
        <dbReference type="Proteomes" id="UP000045285"/>
    </source>
</evidence>
<dbReference type="AlphaFoldDB" id="A0A090DH41"/>
<keyword evidence="2" id="KW-1185">Reference proteome</keyword>
<protein>
    <submittedName>
        <fullName evidence="1">Uncharacterized protein</fullName>
    </submittedName>
</protein>
<sequence length="86" mass="8860">MVPDGLFIGLAAGTGSLINFTPVSQTLRHDASICKVSVVPSEHPLGIPAGISVGLSENGLREEATASLCRASRPTPAPALLKFRPP</sequence>
<accession>A0A090DH41</accession>
<evidence type="ECO:0000313" key="1">
    <source>
        <dbReference type="EMBL" id="CDX12574.1"/>
    </source>
</evidence>
<gene>
    <name evidence="1" type="ORF">MPL3356_120048</name>
</gene>
<reference evidence="2" key="1">
    <citation type="submission" date="2014-08" db="EMBL/GenBank/DDBJ databases">
        <authorList>
            <person name="Moulin L."/>
        </authorList>
    </citation>
    <scope>NUCLEOTIDE SEQUENCE [LARGE SCALE GENOMIC DNA]</scope>
</reference>
<organism evidence="1 2">
    <name type="scientific">Mesorhizobium plurifarium</name>
    <dbReference type="NCBI Taxonomy" id="69974"/>
    <lineage>
        <taxon>Bacteria</taxon>
        <taxon>Pseudomonadati</taxon>
        <taxon>Pseudomonadota</taxon>
        <taxon>Alphaproteobacteria</taxon>
        <taxon>Hyphomicrobiales</taxon>
        <taxon>Phyllobacteriaceae</taxon>
        <taxon>Mesorhizobium</taxon>
    </lineage>
</organism>
<dbReference type="EMBL" id="CCMZ01000004">
    <property type="protein sequence ID" value="CDX12574.1"/>
    <property type="molecule type" value="Genomic_DNA"/>
</dbReference>